<dbReference type="Pfam" id="PF13302">
    <property type="entry name" value="Acetyltransf_3"/>
    <property type="match status" value="1"/>
</dbReference>
<organism evidence="2 3">
    <name type="scientific">Kangiella aquimarina</name>
    <dbReference type="NCBI Taxonomy" id="261965"/>
    <lineage>
        <taxon>Bacteria</taxon>
        <taxon>Pseudomonadati</taxon>
        <taxon>Pseudomonadota</taxon>
        <taxon>Gammaproteobacteria</taxon>
        <taxon>Kangiellales</taxon>
        <taxon>Kangiellaceae</taxon>
        <taxon>Kangiella</taxon>
    </lineage>
</organism>
<dbReference type="InterPro" id="IPR000182">
    <property type="entry name" value="GNAT_dom"/>
</dbReference>
<reference evidence="2 3" key="1">
    <citation type="submission" date="2023-11" db="EMBL/GenBank/DDBJ databases">
        <title>MicrobeMod: A computational toolkit for identifying prokaryotic methylation and restriction-modification with nanopore sequencing.</title>
        <authorList>
            <person name="Crits-Christoph A."/>
            <person name="Kang S.C."/>
            <person name="Lee H."/>
            <person name="Ostrov N."/>
        </authorList>
    </citation>
    <scope>NUCLEOTIDE SEQUENCE [LARGE SCALE GENOMIC DNA]</scope>
    <source>
        <strain evidence="2 3">DSMZ 16071</strain>
    </source>
</reference>
<evidence type="ECO:0000259" key="1">
    <source>
        <dbReference type="Pfam" id="PF13302"/>
    </source>
</evidence>
<protein>
    <submittedName>
        <fullName evidence="2">GNAT family N-acetyltransferase</fullName>
    </submittedName>
</protein>
<evidence type="ECO:0000313" key="3">
    <source>
        <dbReference type="Proteomes" id="UP001324185"/>
    </source>
</evidence>
<proteinExistence type="predicted"/>
<dbReference type="InterPro" id="IPR016181">
    <property type="entry name" value="Acyl_CoA_acyltransferase"/>
</dbReference>
<dbReference type="Gene3D" id="3.40.630.30">
    <property type="match status" value="1"/>
</dbReference>
<dbReference type="InterPro" id="IPR051531">
    <property type="entry name" value="N-acetyltransferase"/>
</dbReference>
<name>A0ABZ0X402_9GAMM</name>
<dbReference type="PANTHER" id="PTHR43792:SF1">
    <property type="entry name" value="N-ACETYLTRANSFERASE DOMAIN-CONTAINING PROTEIN"/>
    <property type="match status" value="1"/>
</dbReference>
<dbReference type="Proteomes" id="UP001324185">
    <property type="component" value="Chromosome"/>
</dbReference>
<dbReference type="RefSeq" id="WP_018623303.1">
    <property type="nucleotide sequence ID" value="NZ_CP140158.1"/>
</dbReference>
<evidence type="ECO:0000313" key="2">
    <source>
        <dbReference type="EMBL" id="WQG85325.1"/>
    </source>
</evidence>
<keyword evidence="3" id="KW-1185">Reference proteome</keyword>
<feature type="domain" description="N-acetyltransferase" evidence="1">
    <location>
        <begin position="16"/>
        <end position="155"/>
    </location>
</feature>
<dbReference type="SUPFAM" id="SSF55729">
    <property type="entry name" value="Acyl-CoA N-acyltransferases (Nat)"/>
    <property type="match status" value="1"/>
</dbReference>
<dbReference type="EMBL" id="CP140158">
    <property type="protein sequence ID" value="WQG85325.1"/>
    <property type="molecule type" value="Genomic_DNA"/>
</dbReference>
<gene>
    <name evidence="2" type="ORF">SR900_00240</name>
</gene>
<dbReference type="PANTHER" id="PTHR43792">
    <property type="entry name" value="GNAT FAMILY, PUTATIVE (AFU_ORTHOLOGUE AFUA_3G00765)-RELATED-RELATED"/>
    <property type="match status" value="1"/>
</dbReference>
<sequence>MVSSESSIASFESTQLRMRLVTESDQQFYVSLFTDSETMQHIGDALSDNQAMERFKKDIAASGQNPSNSMLWVIINKTQNIKLGLIGISQRSIFNGNWELGVILAKQAVARGIAKEAIRGLTKDILNQLQIDELYGRIKHKNDISINMVKSMGFENYKNDDDYGYWVFENKNWG</sequence>
<accession>A0ABZ0X402</accession>